<dbReference type="SUPFAM" id="SSF56672">
    <property type="entry name" value="DNA/RNA polymerases"/>
    <property type="match status" value="1"/>
</dbReference>
<dbReference type="InterPro" id="IPR041577">
    <property type="entry name" value="RT_RNaseH_2"/>
</dbReference>
<keyword evidence="1" id="KW-0808">Transferase</keyword>
<dbReference type="PANTHER" id="PTHR37984">
    <property type="entry name" value="PROTEIN CBG26694"/>
    <property type="match status" value="1"/>
</dbReference>
<feature type="domain" description="Reverse transcriptase" evidence="6">
    <location>
        <begin position="569"/>
        <end position="685"/>
    </location>
</feature>
<evidence type="ECO:0000259" key="7">
    <source>
        <dbReference type="Pfam" id="PF17919"/>
    </source>
</evidence>
<dbReference type="Gene3D" id="3.30.70.270">
    <property type="match status" value="2"/>
</dbReference>
<feature type="domain" description="Reverse transcriptase/retrotransposon-derived protein RNase H-like" evidence="7">
    <location>
        <begin position="755"/>
        <end position="826"/>
    </location>
</feature>
<dbReference type="GO" id="GO:0004519">
    <property type="term" value="F:endonuclease activity"/>
    <property type="evidence" value="ECO:0007669"/>
    <property type="project" value="UniProtKB-KW"/>
</dbReference>
<organism evidence="8">
    <name type="scientific">Tanacetum cinerariifolium</name>
    <name type="common">Dalmatian daisy</name>
    <name type="synonym">Chrysanthemum cinerariifolium</name>
    <dbReference type="NCBI Taxonomy" id="118510"/>
    <lineage>
        <taxon>Eukaryota</taxon>
        <taxon>Viridiplantae</taxon>
        <taxon>Streptophyta</taxon>
        <taxon>Embryophyta</taxon>
        <taxon>Tracheophyta</taxon>
        <taxon>Spermatophyta</taxon>
        <taxon>Magnoliopsida</taxon>
        <taxon>eudicotyledons</taxon>
        <taxon>Gunneridae</taxon>
        <taxon>Pentapetalae</taxon>
        <taxon>asterids</taxon>
        <taxon>campanulids</taxon>
        <taxon>Asterales</taxon>
        <taxon>Asteraceae</taxon>
        <taxon>Asteroideae</taxon>
        <taxon>Anthemideae</taxon>
        <taxon>Anthemidinae</taxon>
        <taxon>Tanacetum</taxon>
    </lineage>
</organism>
<dbReference type="Gene3D" id="2.40.70.10">
    <property type="entry name" value="Acid Proteases"/>
    <property type="match status" value="1"/>
</dbReference>
<keyword evidence="5" id="KW-0511">Multifunctional enzyme</keyword>
<keyword evidence="4" id="KW-0255">Endonuclease</keyword>
<gene>
    <name evidence="8" type="ORF">Tci_029934</name>
</gene>
<dbReference type="GO" id="GO:0016779">
    <property type="term" value="F:nucleotidyltransferase activity"/>
    <property type="evidence" value="ECO:0007669"/>
    <property type="project" value="UniProtKB-KW"/>
</dbReference>
<dbReference type="InterPro" id="IPR050951">
    <property type="entry name" value="Retrovirus_Pol_polyprotein"/>
</dbReference>
<keyword evidence="2" id="KW-0548">Nucleotidyltransferase</keyword>
<dbReference type="AlphaFoldDB" id="A0A6L2L8D7"/>
<evidence type="ECO:0000256" key="1">
    <source>
        <dbReference type="ARBA" id="ARBA00022679"/>
    </source>
</evidence>
<dbReference type="CDD" id="cd01647">
    <property type="entry name" value="RT_LTR"/>
    <property type="match status" value="1"/>
</dbReference>
<dbReference type="InterPro" id="IPR021109">
    <property type="entry name" value="Peptidase_aspartic_dom_sf"/>
</dbReference>
<dbReference type="InterPro" id="IPR000477">
    <property type="entry name" value="RT_dom"/>
</dbReference>
<evidence type="ECO:0000259" key="6">
    <source>
        <dbReference type="Pfam" id="PF00078"/>
    </source>
</evidence>
<dbReference type="InterPro" id="IPR043502">
    <property type="entry name" value="DNA/RNA_pol_sf"/>
</dbReference>
<proteinExistence type="predicted"/>
<comment type="caution">
    <text evidence="8">The sequence shown here is derived from an EMBL/GenBank/DDBJ whole genome shotgun (WGS) entry which is preliminary data.</text>
</comment>
<dbReference type="Gene3D" id="3.10.10.10">
    <property type="entry name" value="HIV Type 1 Reverse Transcriptase, subunit A, domain 1"/>
    <property type="match status" value="1"/>
</dbReference>
<evidence type="ECO:0008006" key="9">
    <source>
        <dbReference type="Google" id="ProtNLM"/>
    </source>
</evidence>
<keyword evidence="3" id="KW-0540">Nuclease</keyword>
<dbReference type="FunFam" id="3.30.70.270:FF:000026">
    <property type="entry name" value="Transposon Ty3-G Gag-Pol polyprotein"/>
    <property type="match status" value="1"/>
</dbReference>
<reference evidence="8" key="1">
    <citation type="journal article" date="2019" name="Sci. Rep.">
        <title>Draft genome of Tanacetum cinerariifolium, the natural source of mosquito coil.</title>
        <authorList>
            <person name="Yamashiro T."/>
            <person name="Shiraishi A."/>
            <person name="Satake H."/>
            <person name="Nakayama K."/>
        </authorList>
    </citation>
    <scope>NUCLEOTIDE SEQUENCE</scope>
</reference>
<evidence type="ECO:0000313" key="8">
    <source>
        <dbReference type="EMBL" id="GEU57956.1"/>
    </source>
</evidence>
<dbReference type="PANTHER" id="PTHR37984:SF5">
    <property type="entry name" value="PROTEIN NYNRIN-LIKE"/>
    <property type="match status" value="1"/>
</dbReference>
<protein>
    <recommendedName>
        <fullName evidence="9">Reverse transcriptase domain-containing protein</fullName>
    </recommendedName>
</protein>
<evidence type="ECO:0000256" key="2">
    <source>
        <dbReference type="ARBA" id="ARBA00022695"/>
    </source>
</evidence>
<dbReference type="EMBL" id="BKCJ010003920">
    <property type="protein sequence ID" value="GEU57956.1"/>
    <property type="molecule type" value="Genomic_DNA"/>
</dbReference>
<keyword evidence="4" id="KW-0378">Hydrolase</keyword>
<evidence type="ECO:0000256" key="4">
    <source>
        <dbReference type="ARBA" id="ARBA00022759"/>
    </source>
</evidence>
<dbReference type="Pfam" id="PF17919">
    <property type="entry name" value="RT_RNaseH_2"/>
    <property type="match status" value="1"/>
</dbReference>
<dbReference type="InterPro" id="IPR043128">
    <property type="entry name" value="Rev_trsase/Diguanyl_cyclase"/>
</dbReference>
<name>A0A6L2L8D7_TANCI</name>
<accession>A0A6L2L8D7</accession>
<dbReference type="Pfam" id="PF00078">
    <property type="entry name" value="RVT_1"/>
    <property type="match status" value="1"/>
</dbReference>
<evidence type="ECO:0000256" key="3">
    <source>
        <dbReference type="ARBA" id="ARBA00022722"/>
    </source>
</evidence>
<sequence length="827" mass="93658">MAVEGPSDLPAPDLRTLKELCQPSLSGRGGPIAPIVIQLTNFGLKNDMIQQVQNSCQFHGLSGDNANKHLDKFLHVTQSIKVNGVTDDALRLNEITNFRQRPDESLFEAWEHYKLSIDQCPNHNMFPVTQIDNFYNSLTLRHRDTINAVAGGTFMKRRPLECYDLIENMTAHHNDWDTSAQRSESSSSITSSSDTEIAALKTEMAKINKNLIRVLQPPLATLRTYMLRELIKGASHGQNPPPAYQAPACQALVYQAPVHQPQIPQPHVITTNEFTNFMKANDFMKMNTASALGSGTLPADGSISRPVGVSKYVYVKVEKFHFPADFIVVDFDANPRVPLILRRSFLKTIRALIDVFEGELTLRVGKEAITFNLDQTSRYSANYNDMTANLIDVIDMACEENRDFFLEEVDAFLALEDDPTSLEVDQSYVDIEGDILLLEAFLNDDPSLPPLNQGNYLPQVRKELKFCEAKTNKSSTDKPPKVELKDLPPHLEYAFLEGDDKLPVIIAKDLSIEEKTALITVLKSQKLAIAWNSLISRSLGKPRTLCTEKGGFIVIENEENELILTRLVTGWRVCIDYHKLNKATHKDHFPLPFMDQMLERLAGNEYYYFLDGFSGYFQIPIDPTDQKTTFTCPYGTFAYRRMPFGLCNAPGTFPRCMMAIFHDMVKKTMEVFMDDFSVFGNSFQTFLGHKISKNEIEVDKAKVDVIAKLPHPTTIKGIRSFLGHVGFYRRFIQDFSKIVRPMTRLLEKDTPFLFSKECVEAFQTLKRKLTEAPILNAPDWDLSFELMCDASEFAIGAVLGQRQENHFRSIHYASKIITEAESNYITT</sequence>
<evidence type="ECO:0000256" key="5">
    <source>
        <dbReference type="ARBA" id="ARBA00023268"/>
    </source>
</evidence>